<feature type="region of interest" description="Disordered" evidence="1">
    <location>
        <begin position="1"/>
        <end position="26"/>
    </location>
</feature>
<evidence type="ECO:0000313" key="3">
    <source>
        <dbReference type="EMBL" id="SFI88264.1"/>
    </source>
</evidence>
<gene>
    <name evidence="3" type="ORF">SAMN05421753_11366</name>
</gene>
<sequence>MTSNDDSDWDDDWPEDSDEADTIPCPSCGAEIHEDSPQCPVCGDYVIHRPGRVWDGKPLWYIALALLGIIAVIGTVLLLF</sequence>
<dbReference type="AlphaFoldDB" id="A0A1I3LU06"/>
<keyword evidence="4" id="KW-1185">Reference proteome</keyword>
<feature type="compositionally biased region" description="Acidic residues" evidence="1">
    <location>
        <begin position="1"/>
        <end position="21"/>
    </location>
</feature>
<evidence type="ECO:0000256" key="2">
    <source>
        <dbReference type="SAM" id="Phobius"/>
    </source>
</evidence>
<organism evidence="3 4">
    <name type="scientific">Planctomicrobium piriforme</name>
    <dbReference type="NCBI Taxonomy" id="1576369"/>
    <lineage>
        <taxon>Bacteria</taxon>
        <taxon>Pseudomonadati</taxon>
        <taxon>Planctomycetota</taxon>
        <taxon>Planctomycetia</taxon>
        <taxon>Planctomycetales</taxon>
        <taxon>Planctomycetaceae</taxon>
        <taxon>Planctomicrobium</taxon>
    </lineage>
</organism>
<dbReference type="STRING" id="1576369.SAMN05421753_11366"/>
<dbReference type="Proteomes" id="UP000199518">
    <property type="component" value="Unassembled WGS sequence"/>
</dbReference>
<feature type="transmembrane region" description="Helical" evidence="2">
    <location>
        <begin position="59"/>
        <end position="79"/>
    </location>
</feature>
<proteinExistence type="predicted"/>
<dbReference type="OrthoDB" id="292190at2"/>
<accession>A0A1I3LU06</accession>
<evidence type="ECO:0008006" key="5">
    <source>
        <dbReference type="Google" id="ProtNLM"/>
    </source>
</evidence>
<name>A0A1I3LU06_9PLAN</name>
<keyword evidence="2" id="KW-1133">Transmembrane helix</keyword>
<keyword evidence="2" id="KW-0472">Membrane</keyword>
<protein>
    <recommendedName>
        <fullName evidence="5">Zinc-ribbon domain-containing protein</fullName>
    </recommendedName>
</protein>
<dbReference type="RefSeq" id="WP_092052310.1">
    <property type="nucleotide sequence ID" value="NZ_FOQD01000013.1"/>
</dbReference>
<keyword evidence="2" id="KW-0812">Transmembrane</keyword>
<evidence type="ECO:0000256" key="1">
    <source>
        <dbReference type="SAM" id="MobiDB-lite"/>
    </source>
</evidence>
<dbReference type="EMBL" id="FOQD01000013">
    <property type="protein sequence ID" value="SFI88264.1"/>
    <property type="molecule type" value="Genomic_DNA"/>
</dbReference>
<reference evidence="4" key="1">
    <citation type="submission" date="2016-10" db="EMBL/GenBank/DDBJ databases">
        <authorList>
            <person name="Varghese N."/>
            <person name="Submissions S."/>
        </authorList>
    </citation>
    <scope>NUCLEOTIDE SEQUENCE [LARGE SCALE GENOMIC DNA]</scope>
    <source>
        <strain evidence="4">DSM 26348</strain>
    </source>
</reference>
<evidence type="ECO:0000313" key="4">
    <source>
        <dbReference type="Proteomes" id="UP000199518"/>
    </source>
</evidence>